<protein>
    <submittedName>
        <fullName evidence="1">Uncharacterized protein</fullName>
    </submittedName>
</protein>
<dbReference type="AlphaFoldDB" id="A0A0F9QIV7"/>
<gene>
    <name evidence="1" type="ORF">LCGC14_0768700</name>
</gene>
<evidence type="ECO:0000313" key="1">
    <source>
        <dbReference type="EMBL" id="KKN36947.1"/>
    </source>
</evidence>
<comment type="caution">
    <text evidence="1">The sequence shown here is derived from an EMBL/GenBank/DDBJ whole genome shotgun (WGS) entry which is preliminary data.</text>
</comment>
<organism evidence="1">
    <name type="scientific">marine sediment metagenome</name>
    <dbReference type="NCBI Taxonomy" id="412755"/>
    <lineage>
        <taxon>unclassified sequences</taxon>
        <taxon>metagenomes</taxon>
        <taxon>ecological metagenomes</taxon>
    </lineage>
</organism>
<sequence length="65" mass="7070">MVRKLQIAVQAREALLDDSKNVSPADPNAKFRCTLEDGGGAAQVTPCEDGLRDIRKVLEFVSLGR</sequence>
<reference evidence="1" key="1">
    <citation type="journal article" date="2015" name="Nature">
        <title>Complex archaea that bridge the gap between prokaryotes and eukaryotes.</title>
        <authorList>
            <person name="Spang A."/>
            <person name="Saw J.H."/>
            <person name="Jorgensen S.L."/>
            <person name="Zaremba-Niedzwiedzka K."/>
            <person name="Martijn J."/>
            <person name="Lind A.E."/>
            <person name="van Eijk R."/>
            <person name="Schleper C."/>
            <person name="Guy L."/>
            <person name="Ettema T.J."/>
        </authorList>
    </citation>
    <scope>NUCLEOTIDE SEQUENCE</scope>
</reference>
<dbReference type="EMBL" id="LAZR01001932">
    <property type="protein sequence ID" value="KKN36947.1"/>
    <property type="molecule type" value="Genomic_DNA"/>
</dbReference>
<accession>A0A0F9QIV7</accession>
<proteinExistence type="predicted"/>
<feature type="non-terminal residue" evidence="1">
    <location>
        <position position="65"/>
    </location>
</feature>
<name>A0A0F9QIV7_9ZZZZ</name>